<name>A0ABS5F3C2_9PROT</name>
<dbReference type="InterPro" id="IPR005064">
    <property type="entry name" value="BUG"/>
</dbReference>
<sequence>MISRRASMLAAAAALTTRTGRAAEPFPSRPIRVLVGFAAGGAVDIALRTVSPLLNEFLGQPIVVDNRGGAGGNIAAEIVVRAPPDGHTLMISSPGVLIVNPVIYQTLPFNPAVDLVPIATLVDVSSALVVPADKPWRSVADLVAAARRQPGRLNWGYSGVGSTNHIAGGMLANLSGIETVAVPYRGGGPLMTDLVAGRLDFSFSTLPPALPHLEAGKLRALAVPMASRARLLPDIPTVAEAGIQGFEVSNTCGFLAPRFTPPAVVARLNAAVNSALASEALTAQLARQGLEGRPGSAADYAGFLAAERQRWLPIIAASNIQPE</sequence>
<dbReference type="EMBL" id="JAAGBB010000029">
    <property type="protein sequence ID" value="MBR0667047.1"/>
    <property type="molecule type" value="Genomic_DNA"/>
</dbReference>
<dbReference type="CDD" id="cd07012">
    <property type="entry name" value="PBP2_Bug_TTT"/>
    <property type="match status" value="1"/>
</dbReference>
<comment type="similarity">
    <text evidence="1">Belongs to the UPF0065 (bug) family.</text>
</comment>
<gene>
    <name evidence="2" type="ORF">GXW71_21985</name>
</gene>
<reference evidence="3" key="1">
    <citation type="journal article" date="2021" name="Syst. Appl. Microbiol.">
        <title>Roseomonas hellenica sp. nov., isolated from roots of wild-growing Alkanna tinctoria.</title>
        <authorList>
            <person name="Rat A."/>
            <person name="Naranjo H.D."/>
            <person name="Lebbe L."/>
            <person name="Cnockaert M."/>
            <person name="Krigas N."/>
            <person name="Grigoriadou K."/>
            <person name="Maloupa E."/>
            <person name="Willems A."/>
        </authorList>
    </citation>
    <scope>NUCLEOTIDE SEQUENCE [LARGE SCALE GENOMIC DNA]</scope>
    <source>
        <strain evidence="3">LMG 31523</strain>
    </source>
</reference>
<comment type="caution">
    <text evidence="2">The sequence shown here is derived from an EMBL/GenBank/DDBJ whole genome shotgun (WGS) entry which is preliminary data.</text>
</comment>
<evidence type="ECO:0000313" key="2">
    <source>
        <dbReference type="EMBL" id="MBR0667047.1"/>
    </source>
</evidence>
<protein>
    <submittedName>
        <fullName evidence="2">Tripartite tricarboxylate transporter substrate binding protein</fullName>
    </submittedName>
</protein>
<dbReference type="PANTHER" id="PTHR42928:SF5">
    <property type="entry name" value="BLR1237 PROTEIN"/>
    <property type="match status" value="1"/>
</dbReference>
<dbReference type="Gene3D" id="3.40.190.10">
    <property type="entry name" value="Periplasmic binding protein-like II"/>
    <property type="match status" value="1"/>
</dbReference>
<dbReference type="InterPro" id="IPR042100">
    <property type="entry name" value="Bug_dom1"/>
</dbReference>
<dbReference type="Gene3D" id="3.40.190.150">
    <property type="entry name" value="Bordetella uptake gene, domain 1"/>
    <property type="match status" value="1"/>
</dbReference>
<keyword evidence="3" id="KW-1185">Reference proteome</keyword>
<dbReference type="Proteomes" id="UP001196870">
    <property type="component" value="Unassembled WGS sequence"/>
</dbReference>
<proteinExistence type="inferred from homology"/>
<evidence type="ECO:0000256" key="1">
    <source>
        <dbReference type="ARBA" id="ARBA00006987"/>
    </source>
</evidence>
<dbReference type="PANTHER" id="PTHR42928">
    <property type="entry name" value="TRICARBOXYLATE-BINDING PROTEIN"/>
    <property type="match status" value="1"/>
</dbReference>
<dbReference type="RefSeq" id="WP_211854829.1">
    <property type="nucleotide sequence ID" value="NZ_JAAGBB010000029.1"/>
</dbReference>
<accession>A0ABS5F3C2</accession>
<evidence type="ECO:0000313" key="3">
    <source>
        <dbReference type="Proteomes" id="UP001196870"/>
    </source>
</evidence>
<dbReference type="SUPFAM" id="SSF53850">
    <property type="entry name" value="Periplasmic binding protein-like II"/>
    <property type="match status" value="1"/>
</dbReference>
<dbReference type="Pfam" id="PF03401">
    <property type="entry name" value="TctC"/>
    <property type="match status" value="1"/>
</dbReference>
<organism evidence="2 3">
    <name type="scientific">Plastoroseomonas hellenica</name>
    <dbReference type="NCBI Taxonomy" id="2687306"/>
    <lineage>
        <taxon>Bacteria</taxon>
        <taxon>Pseudomonadati</taxon>
        <taxon>Pseudomonadota</taxon>
        <taxon>Alphaproteobacteria</taxon>
        <taxon>Acetobacterales</taxon>
        <taxon>Acetobacteraceae</taxon>
        <taxon>Plastoroseomonas</taxon>
    </lineage>
</organism>
<dbReference type="PIRSF" id="PIRSF017082">
    <property type="entry name" value="YflP"/>
    <property type="match status" value="1"/>
</dbReference>